<evidence type="ECO:0000256" key="3">
    <source>
        <dbReference type="ARBA" id="ARBA00022679"/>
    </source>
</evidence>
<dbReference type="STRING" id="74649.A0A2P6Q366"/>
<organism evidence="13 14">
    <name type="scientific">Rosa chinensis</name>
    <name type="common">China rose</name>
    <dbReference type="NCBI Taxonomy" id="74649"/>
    <lineage>
        <taxon>Eukaryota</taxon>
        <taxon>Viridiplantae</taxon>
        <taxon>Streptophyta</taxon>
        <taxon>Embryophyta</taxon>
        <taxon>Tracheophyta</taxon>
        <taxon>Spermatophyta</taxon>
        <taxon>Magnoliopsida</taxon>
        <taxon>eudicotyledons</taxon>
        <taxon>Gunneridae</taxon>
        <taxon>Pentapetalae</taxon>
        <taxon>rosids</taxon>
        <taxon>fabids</taxon>
        <taxon>Rosales</taxon>
        <taxon>Rosaceae</taxon>
        <taxon>Rosoideae</taxon>
        <taxon>Rosoideae incertae sedis</taxon>
        <taxon>Rosa</taxon>
    </lineage>
</organism>
<comment type="similarity">
    <text evidence="10">Belongs to the protein kinase superfamily.</text>
</comment>
<dbReference type="PROSITE" id="PS00107">
    <property type="entry name" value="PROTEIN_KINASE_ATP"/>
    <property type="match status" value="1"/>
</dbReference>
<keyword evidence="4 9" id="KW-0547">Nucleotide-binding</keyword>
<dbReference type="EMBL" id="PDCK01000043">
    <property type="protein sequence ID" value="PRQ28635.1"/>
    <property type="molecule type" value="Genomic_DNA"/>
</dbReference>
<proteinExistence type="inferred from homology"/>
<protein>
    <recommendedName>
        <fullName evidence="1">non-specific serine/threonine protein kinase</fullName>
        <ecNumber evidence="1">2.7.11.1</ecNumber>
    </recommendedName>
</protein>
<dbReference type="FunFam" id="1.10.510.10:FF:001023">
    <property type="entry name" value="Os07g0541700 protein"/>
    <property type="match status" value="1"/>
</dbReference>
<evidence type="ECO:0000256" key="1">
    <source>
        <dbReference type="ARBA" id="ARBA00012513"/>
    </source>
</evidence>
<dbReference type="SMART" id="SM00220">
    <property type="entry name" value="S_TKc"/>
    <property type="match status" value="1"/>
</dbReference>
<reference evidence="13 14" key="1">
    <citation type="journal article" date="2018" name="Nat. Genet.">
        <title>The Rosa genome provides new insights in the design of modern roses.</title>
        <authorList>
            <person name="Bendahmane M."/>
        </authorList>
    </citation>
    <scope>NUCLEOTIDE SEQUENCE [LARGE SCALE GENOMIC DNA]</scope>
    <source>
        <strain evidence="14">cv. Old Blush</strain>
    </source>
</reference>
<dbReference type="Gene3D" id="3.30.200.20">
    <property type="entry name" value="Phosphorylase Kinase, domain 1"/>
    <property type="match status" value="1"/>
</dbReference>
<dbReference type="GO" id="GO:0005524">
    <property type="term" value="F:ATP binding"/>
    <property type="evidence" value="ECO:0007669"/>
    <property type="project" value="UniProtKB-UniRule"/>
</dbReference>
<keyword evidence="11" id="KW-0472">Membrane</keyword>
<keyword evidence="3 13" id="KW-0808">Transferase</keyword>
<sequence length="290" mass="33094">MDILVYTELGQDLYVRVNATMLAENVGRSEGFLERRGVLAIPILSTVLALVLIIMLTCWWRKKNRNTKGERRQRIGFGEAEELVETQRHPELQFFYLDTITAATDHFSRVNELGHGGFGSVYKGQLPNEHKVAVKRLSKTSGQGIEEFKNEVLLIARLQHRNLVKLLSRMLYKGRRKDSGVTRLWAEETVEVGGGDVEVEGEISSGPMAPGNDTRRSFLDWKKRFEIINGIGRGILYLHQDSRLRIIHRDLKTSNILLDAEMNPRISDFGMARIFHEDSLYLPRLCIDGC</sequence>
<feature type="domain" description="Protein kinase" evidence="12">
    <location>
        <begin position="107"/>
        <end position="290"/>
    </location>
</feature>
<dbReference type="Proteomes" id="UP000238479">
    <property type="component" value="Chromosome 5"/>
</dbReference>
<evidence type="ECO:0000256" key="4">
    <source>
        <dbReference type="ARBA" id="ARBA00022741"/>
    </source>
</evidence>
<dbReference type="InterPro" id="IPR008271">
    <property type="entry name" value="Ser/Thr_kinase_AS"/>
</dbReference>
<feature type="transmembrane region" description="Helical" evidence="11">
    <location>
        <begin position="39"/>
        <end position="60"/>
    </location>
</feature>
<evidence type="ECO:0000259" key="12">
    <source>
        <dbReference type="PROSITE" id="PS50011"/>
    </source>
</evidence>
<keyword evidence="2 10" id="KW-0723">Serine/threonine-protein kinase</keyword>
<evidence type="ECO:0000256" key="7">
    <source>
        <dbReference type="ARBA" id="ARBA00047899"/>
    </source>
</evidence>
<feature type="binding site" evidence="9">
    <location>
        <position position="135"/>
    </location>
    <ligand>
        <name>ATP</name>
        <dbReference type="ChEBI" id="CHEBI:30616"/>
    </ligand>
</feature>
<dbReference type="Pfam" id="PF00069">
    <property type="entry name" value="Pkinase"/>
    <property type="match status" value="1"/>
</dbReference>
<evidence type="ECO:0000256" key="5">
    <source>
        <dbReference type="ARBA" id="ARBA00022777"/>
    </source>
</evidence>
<keyword evidence="11" id="KW-0812">Transmembrane</keyword>
<keyword evidence="5" id="KW-0418">Kinase</keyword>
<keyword evidence="6 9" id="KW-0067">ATP-binding</keyword>
<dbReference type="EC" id="2.7.11.1" evidence="1"/>
<evidence type="ECO:0000256" key="9">
    <source>
        <dbReference type="PROSITE-ProRule" id="PRU10141"/>
    </source>
</evidence>
<evidence type="ECO:0000256" key="8">
    <source>
        <dbReference type="ARBA" id="ARBA00048679"/>
    </source>
</evidence>
<comment type="caution">
    <text evidence="13">The sequence shown here is derived from an EMBL/GenBank/DDBJ whole genome shotgun (WGS) entry which is preliminary data.</text>
</comment>
<dbReference type="PROSITE" id="PS50011">
    <property type="entry name" value="PROTEIN_KINASE_DOM"/>
    <property type="match status" value="1"/>
</dbReference>
<dbReference type="GO" id="GO:0005886">
    <property type="term" value="C:plasma membrane"/>
    <property type="evidence" value="ECO:0007669"/>
    <property type="project" value="TreeGrafter"/>
</dbReference>
<comment type="catalytic activity">
    <reaction evidence="7">
        <text>L-threonyl-[protein] + ATP = O-phospho-L-threonyl-[protein] + ADP + H(+)</text>
        <dbReference type="Rhea" id="RHEA:46608"/>
        <dbReference type="Rhea" id="RHEA-COMP:11060"/>
        <dbReference type="Rhea" id="RHEA-COMP:11605"/>
        <dbReference type="ChEBI" id="CHEBI:15378"/>
        <dbReference type="ChEBI" id="CHEBI:30013"/>
        <dbReference type="ChEBI" id="CHEBI:30616"/>
        <dbReference type="ChEBI" id="CHEBI:61977"/>
        <dbReference type="ChEBI" id="CHEBI:456216"/>
        <dbReference type="EC" id="2.7.11.1"/>
    </reaction>
</comment>
<evidence type="ECO:0000313" key="14">
    <source>
        <dbReference type="Proteomes" id="UP000238479"/>
    </source>
</evidence>
<comment type="catalytic activity">
    <reaction evidence="8">
        <text>L-seryl-[protein] + ATP = O-phospho-L-seryl-[protein] + ADP + H(+)</text>
        <dbReference type="Rhea" id="RHEA:17989"/>
        <dbReference type="Rhea" id="RHEA-COMP:9863"/>
        <dbReference type="Rhea" id="RHEA-COMP:11604"/>
        <dbReference type="ChEBI" id="CHEBI:15378"/>
        <dbReference type="ChEBI" id="CHEBI:29999"/>
        <dbReference type="ChEBI" id="CHEBI:30616"/>
        <dbReference type="ChEBI" id="CHEBI:83421"/>
        <dbReference type="ChEBI" id="CHEBI:456216"/>
        <dbReference type="EC" id="2.7.11.1"/>
    </reaction>
</comment>
<dbReference type="PROSITE" id="PS00108">
    <property type="entry name" value="PROTEIN_KINASE_ST"/>
    <property type="match status" value="1"/>
</dbReference>
<dbReference type="InterPro" id="IPR000719">
    <property type="entry name" value="Prot_kinase_dom"/>
</dbReference>
<keyword evidence="11" id="KW-1133">Transmembrane helix</keyword>
<evidence type="ECO:0000256" key="11">
    <source>
        <dbReference type="SAM" id="Phobius"/>
    </source>
</evidence>
<evidence type="ECO:0000256" key="2">
    <source>
        <dbReference type="ARBA" id="ARBA00022527"/>
    </source>
</evidence>
<gene>
    <name evidence="13" type="ORF">RchiOBHm_Chr5g0005121</name>
</gene>
<dbReference type="AlphaFoldDB" id="A0A2P6Q366"/>
<evidence type="ECO:0000256" key="6">
    <source>
        <dbReference type="ARBA" id="ARBA00022840"/>
    </source>
</evidence>
<accession>A0A2P6Q366</accession>
<dbReference type="InterPro" id="IPR017441">
    <property type="entry name" value="Protein_kinase_ATP_BS"/>
</dbReference>
<dbReference type="GO" id="GO:0004674">
    <property type="term" value="F:protein serine/threonine kinase activity"/>
    <property type="evidence" value="ECO:0007669"/>
    <property type="project" value="UniProtKB-KW"/>
</dbReference>
<evidence type="ECO:0000256" key="10">
    <source>
        <dbReference type="RuleBase" id="RU000304"/>
    </source>
</evidence>
<dbReference type="Gramene" id="PRQ28635">
    <property type="protein sequence ID" value="PRQ28635"/>
    <property type="gene ID" value="RchiOBHm_Chr5g0005121"/>
</dbReference>
<dbReference type="SUPFAM" id="SSF56112">
    <property type="entry name" value="Protein kinase-like (PK-like)"/>
    <property type="match status" value="1"/>
</dbReference>
<evidence type="ECO:0000313" key="13">
    <source>
        <dbReference type="EMBL" id="PRQ28635.1"/>
    </source>
</evidence>
<dbReference type="InterPro" id="IPR011009">
    <property type="entry name" value="Kinase-like_dom_sf"/>
</dbReference>
<dbReference type="Gene3D" id="1.10.510.10">
    <property type="entry name" value="Transferase(Phosphotransferase) domain 1"/>
    <property type="match status" value="1"/>
</dbReference>
<dbReference type="PANTHER" id="PTHR27002">
    <property type="entry name" value="RECEPTOR-LIKE SERINE/THREONINE-PROTEIN KINASE SD1-8"/>
    <property type="match status" value="1"/>
</dbReference>
<name>A0A2P6Q366_ROSCH</name>
<dbReference type="PANTHER" id="PTHR27002:SF839">
    <property type="entry name" value="NON-SPECIFIC SERINE_THREONINE PROTEIN KINASE"/>
    <property type="match status" value="1"/>
</dbReference>
<keyword evidence="14" id="KW-1185">Reference proteome</keyword>